<feature type="non-terminal residue" evidence="2">
    <location>
        <position position="64"/>
    </location>
</feature>
<name>A0AA38FQ26_TAXCH</name>
<dbReference type="Pfam" id="PF20500">
    <property type="entry name" value="DNA-PKcs_N"/>
    <property type="match status" value="1"/>
</dbReference>
<evidence type="ECO:0000259" key="1">
    <source>
        <dbReference type="Pfam" id="PF20500"/>
    </source>
</evidence>
<evidence type="ECO:0000313" key="2">
    <source>
        <dbReference type="EMBL" id="KAH9308157.1"/>
    </source>
</evidence>
<proteinExistence type="predicted"/>
<feature type="non-terminal residue" evidence="2">
    <location>
        <position position="1"/>
    </location>
</feature>
<dbReference type="Proteomes" id="UP000824469">
    <property type="component" value="Unassembled WGS sequence"/>
</dbReference>
<sequence>DFTDLFIKWVYPFGRFLVELSSQYPLISGFYKLLAVSIHKAEERAYFGKLEASPIVKTTDSVNE</sequence>
<comment type="caution">
    <text evidence="2">The sequence shown here is derived from an EMBL/GenBank/DDBJ whole genome shotgun (WGS) entry which is preliminary data.</text>
</comment>
<keyword evidence="3" id="KW-1185">Reference proteome</keyword>
<feature type="domain" description="DNA-PKcs N-terminal" evidence="1">
    <location>
        <begin position="4"/>
        <end position="57"/>
    </location>
</feature>
<dbReference type="InterPro" id="IPR046804">
    <property type="entry name" value="DNA-PKcs_N"/>
</dbReference>
<accession>A0AA38FQ26</accession>
<protein>
    <recommendedName>
        <fullName evidence="1">DNA-PKcs N-terminal domain-containing protein</fullName>
    </recommendedName>
</protein>
<evidence type="ECO:0000313" key="3">
    <source>
        <dbReference type="Proteomes" id="UP000824469"/>
    </source>
</evidence>
<dbReference type="AlphaFoldDB" id="A0AA38FQ26"/>
<dbReference type="EMBL" id="JAHRHJ020000007">
    <property type="protein sequence ID" value="KAH9308157.1"/>
    <property type="molecule type" value="Genomic_DNA"/>
</dbReference>
<organism evidence="2 3">
    <name type="scientific">Taxus chinensis</name>
    <name type="common">Chinese yew</name>
    <name type="synonym">Taxus wallichiana var. chinensis</name>
    <dbReference type="NCBI Taxonomy" id="29808"/>
    <lineage>
        <taxon>Eukaryota</taxon>
        <taxon>Viridiplantae</taxon>
        <taxon>Streptophyta</taxon>
        <taxon>Embryophyta</taxon>
        <taxon>Tracheophyta</taxon>
        <taxon>Spermatophyta</taxon>
        <taxon>Pinopsida</taxon>
        <taxon>Pinidae</taxon>
        <taxon>Conifers II</taxon>
        <taxon>Cupressales</taxon>
        <taxon>Taxaceae</taxon>
        <taxon>Taxus</taxon>
    </lineage>
</organism>
<gene>
    <name evidence="2" type="ORF">KI387_036068</name>
</gene>
<reference evidence="2 3" key="1">
    <citation type="journal article" date="2021" name="Nat. Plants">
        <title>The Taxus genome provides insights into paclitaxel biosynthesis.</title>
        <authorList>
            <person name="Xiong X."/>
            <person name="Gou J."/>
            <person name="Liao Q."/>
            <person name="Li Y."/>
            <person name="Zhou Q."/>
            <person name="Bi G."/>
            <person name="Li C."/>
            <person name="Du R."/>
            <person name="Wang X."/>
            <person name="Sun T."/>
            <person name="Guo L."/>
            <person name="Liang H."/>
            <person name="Lu P."/>
            <person name="Wu Y."/>
            <person name="Zhang Z."/>
            <person name="Ro D.K."/>
            <person name="Shang Y."/>
            <person name="Huang S."/>
            <person name="Yan J."/>
        </authorList>
    </citation>
    <scope>NUCLEOTIDE SEQUENCE [LARGE SCALE GENOMIC DNA]</scope>
    <source>
        <strain evidence="2">Ta-2019</strain>
    </source>
</reference>